<dbReference type="RefSeq" id="WP_275117329.1">
    <property type="nucleotide sequence ID" value="NZ_JAOTPO010000002.1"/>
</dbReference>
<gene>
    <name evidence="1" type="ORF">N7Z68_04815</name>
</gene>
<evidence type="ECO:0000313" key="1">
    <source>
        <dbReference type="EMBL" id="MDE5412698.1"/>
    </source>
</evidence>
<organism evidence="1 2">
    <name type="scientific">Alkalihalobacterium chitinilyticum</name>
    <dbReference type="NCBI Taxonomy" id="2980103"/>
    <lineage>
        <taxon>Bacteria</taxon>
        <taxon>Bacillati</taxon>
        <taxon>Bacillota</taxon>
        <taxon>Bacilli</taxon>
        <taxon>Bacillales</taxon>
        <taxon>Bacillaceae</taxon>
        <taxon>Alkalihalobacterium</taxon>
    </lineage>
</organism>
<name>A0ABT5VB56_9BACI</name>
<protein>
    <submittedName>
        <fullName evidence="1">Uncharacterized protein</fullName>
    </submittedName>
</protein>
<proteinExistence type="predicted"/>
<accession>A0ABT5VB56</accession>
<dbReference type="Proteomes" id="UP001148125">
    <property type="component" value="Unassembled WGS sequence"/>
</dbReference>
<dbReference type="EMBL" id="JAOTPO010000002">
    <property type="protein sequence ID" value="MDE5412698.1"/>
    <property type="molecule type" value="Genomic_DNA"/>
</dbReference>
<sequence length="79" mass="9475">MGYVPPHHNIVAVHYGNRMKVRQASIRRKEKVQKVKLPDLMEHYKKEKDFESGHFTLYTNSRRMENQFSQKGLLFDQRA</sequence>
<evidence type="ECO:0000313" key="2">
    <source>
        <dbReference type="Proteomes" id="UP001148125"/>
    </source>
</evidence>
<reference evidence="1" key="1">
    <citation type="submission" date="2024-05" db="EMBL/GenBank/DDBJ databases">
        <title>Alkalihalobacillus sp. strain MEB203 novel alkaliphilic bacterium from Lonar Lake, India.</title>
        <authorList>
            <person name="Joshi A."/>
            <person name="Thite S."/>
            <person name="Mengade P."/>
        </authorList>
    </citation>
    <scope>NUCLEOTIDE SEQUENCE</scope>
    <source>
        <strain evidence="1">MEB 203</strain>
    </source>
</reference>
<comment type="caution">
    <text evidence="1">The sequence shown here is derived from an EMBL/GenBank/DDBJ whole genome shotgun (WGS) entry which is preliminary data.</text>
</comment>
<keyword evidence="2" id="KW-1185">Reference proteome</keyword>